<dbReference type="Pfam" id="PF07331">
    <property type="entry name" value="TctB"/>
    <property type="match status" value="1"/>
</dbReference>
<reference evidence="7 8" key="1">
    <citation type="submission" date="2018-01" db="EMBL/GenBank/DDBJ databases">
        <title>Halomonas endophytica sp. nov., isolated from storage liquid in the stems of Populus euphratica.</title>
        <authorList>
            <person name="Chen C."/>
        </authorList>
    </citation>
    <scope>NUCLEOTIDE SEQUENCE [LARGE SCALE GENOMIC DNA]</scope>
    <source>
        <strain evidence="7 8">MC28</strain>
    </source>
</reference>
<comment type="subcellular location">
    <subcellularLocation>
        <location evidence="1">Membrane</location>
        <topology evidence="1">Multi-pass membrane protein</topology>
    </subcellularLocation>
</comment>
<feature type="transmembrane region" description="Helical" evidence="5">
    <location>
        <begin position="105"/>
        <end position="123"/>
    </location>
</feature>
<evidence type="ECO:0000256" key="3">
    <source>
        <dbReference type="ARBA" id="ARBA00022989"/>
    </source>
</evidence>
<keyword evidence="2 5" id="KW-0812">Transmembrane</keyword>
<sequence>MSDRQPSSHNYGWVLGATLVFLVGSIGAALFLLPPTLEMSFGGMGRPVGPGTVPIIVLTLTILMVLIVALQEVLYFCKRRGGKLVPIETTSDESSELEASALRKVIYAVATLALLVAFLLLWRNTAFPVAASAFSVILSFCLLPAGWRRPKHSLSAAVIAIIGVLVIWLLFEFILNIRLH</sequence>
<evidence type="ECO:0000313" key="8">
    <source>
        <dbReference type="Proteomes" id="UP000235803"/>
    </source>
</evidence>
<comment type="caution">
    <text evidence="7">The sequence shown here is derived from an EMBL/GenBank/DDBJ whole genome shotgun (WGS) entry which is preliminary data.</text>
</comment>
<name>A0A2N7UBS8_9GAMM</name>
<proteinExistence type="predicted"/>
<keyword evidence="4 5" id="KW-0472">Membrane</keyword>
<evidence type="ECO:0000256" key="2">
    <source>
        <dbReference type="ARBA" id="ARBA00022692"/>
    </source>
</evidence>
<keyword evidence="3 5" id="KW-1133">Transmembrane helix</keyword>
<organism evidence="7 8">
    <name type="scientific">Billgrantia endophytica</name>
    <dbReference type="NCBI Taxonomy" id="2033802"/>
    <lineage>
        <taxon>Bacteria</taxon>
        <taxon>Pseudomonadati</taxon>
        <taxon>Pseudomonadota</taxon>
        <taxon>Gammaproteobacteria</taxon>
        <taxon>Oceanospirillales</taxon>
        <taxon>Halomonadaceae</taxon>
        <taxon>Billgrantia</taxon>
    </lineage>
</organism>
<dbReference type="EMBL" id="PNRF01000002">
    <property type="protein sequence ID" value="PMR77892.1"/>
    <property type="molecule type" value="Genomic_DNA"/>
</dbReference>
<accession>A0A2N7UBS8</accession>
<evidence type="ECO:0000256" key="5">
    <source>
        <dbReference type="SAM" id="Phobius"/>
    </source>
</evidence>
<feature type="domain" description="DUF1468" evidence="6">
    <location>
        <begin position="16"/>
        <end position="179"/>
    </location>
</feature>
<dbReference type="InterPro" id="IPR009936">
    <property type="entry name" value="DUF1468"/>
</dbReference>
<evidence type="ECO:0000259" key="6">
    <source>
        <dbReference type="Pfam" id="PF07331"/>
    </source>
</evidence>
<evidence type="ECO:0000313" key="7">
    <source>
        <dbReference type="EMBL" id="PMR77892.1"/>
    </source>
</evidence>
<keyword evidence="8" id="KW-1185">Reference proteome</keyword>
<dbReference type="GO" id="GO:0016020">
    <property type="term" value="C:membrane"/>
    <property type="evidence" value="ECO:0007669"/>
    <property type="project" value="UniProtKB-SubCell"/>
</dbReference>
<dbReference type="Proteomes" id="UP000235803">
    <property type="component" value="Unassembled WGS sequence"/>
</dbReference>
<gene>
    <name evidence="7" type="ORF">C1H69_00840</name>
</gene>
<feature type="transmembrane region" description="Helical" evidence="5">
    <location>
        <begin position="129"/>
        <end position="147"/>
    </location>
</feature>
<dbReference type="AlphaFoldDB" id="A0A2N7UBS8"/>
<dbReference type="RefSeq" id="WP_102651531.1">
    <property type="nucleotide sequence ID" value="NZ_PNRF01000002.1"/>
</dbReference>
<dbReference type="InterPro" id="IPR027469">
    <property type="entry name" value="Cation_efflux_TMD_sf"/>
</dbReference>
<feature type="transmembrane region" description="Helical" evidence="5">
    <location>
        <begin position="53"/>
        <end position="77"/>
    </location>
</feature>
<feature type="transmembrane region" description="Helical" evidence="5">
    <location>
        <begin position="154"/>
        <end position="175"/>
    </location>
</feature>
<evidence type="ECO:0000256" key="4">
    <source>
        <dbReference type="ARBA" id="ARBA00023136"/>
    </source>
</evidence>
<dbReference type="SUPFAM" id="SSF161111">
    <property type="entry name" value="Cation efflux protein transmembrane domain-like"/>
    <property type="match status" value="1"/>
</dbReference>
<evidence type="ECO:0000256" key="1">
    <source>
        <dbReference type="ARBA" id="ARBA00004141"/>
    </source>
</evidence>
<protein>
    <recommendedName>
        <fullName evidence="6">DUF1468 domain-containing protein</fullName>
    </recommendedName>
</protein>
<feature type="transmembrane region" description="Helical" evidence="5">
    <location>
        <begin position="12"/>
        <end position="33"/>
    </location>
</feature>